<dbReference type="EMBL" id="CP049945">
    <property type="protein sequence ID" value="QRF05479.1"/>
    <property type="molecule type" value="Genomic_DNA"/>
</dbReference>
<feature type="transmembrane region" description="Helical" evidence="1">
    <location>
        <begin position="118"/>
        <end position="136"/>
    </location>
</feature>
<dbReference type="InterPro" id="IPR036873">
    <property type="entry name" value="Rhodanese-like_dom_sf"/>
</dbReference>
<keyword evidence="1" id="KW-0812">Transmembrane</keyword>
<protein>
    <submittedName>
        <fullName evidence="3">Rhodanese-like domain-containing protein</fullName>
    </submittedName>
</protein>
<keyword evidence="1" id="KW-1133">Transmembrane helix</keyword>
<dbReference type="InterPro" id="IPR021309">
    <property type="entry name" value="YgaP-like_TM"/>
</dbReference>
<dbReference type="InterPro" id="IPR001763">
    <property type="entry name" value="Rhodanese-like_dom"/>
</dbReference>
<proteinExistence type="predicted"/>
<dbReference type="SMART" id="SM00450">
    <property type="entry name" value="RHOD"/>
    <property type="match status" value="1"/>
</dbReference>
<dbReference type="PANTHER" id="PTHR45431">
    <property type="entry name" value="RHODANESE-LIKE DOMAIN-CONTAINING PROTEIN 15, CHLOROPLASTIC"/>
    <property type="match status" value="1"/>
</dbReference>
<evidence type="ECO:0000313" key="4">
    <source>
        <dbReference type="Proteomes" id="UP000596311"/>
    </source>
</evidence>
<dbReference type="CDD" id="cd00158">
    <property type="entry name" value="RHOD"/>
    <property type="match status" value="1"/>
</dbReference>
<evidence type="ECO:0000313" key="3">
    <source>
        <dbReference type="EMBL" id="QRF05479.1"/>
    </source>
</evidence>
<dbReference type="Pfam" id="PF11127">
    <property type="entry name" value="YgaP-like_TM"/>
    <property type="match status" value="1"/>
</dbReference>
<gene>
    <name evidence="3" type="ORF">G9U55_27175</name>
</gene>
<accession>A0ABX7ELR3</accession>
<dbReference type="PANTHER" id="PTHR45431:SF3">
    <property type="entry name" value="RHODANESE-LIKE DOMAIN-CONTAINING PROTEIN 15, CHLOROPLASTIC"/>
    <property type="match status" value="1"/>
</dbReference>
<dbReference type="SUPFAM" id="SSF52821">
    <property type="entry name" value="Rhodanese/Cell cycle control phosphatase"/>
    <property type="match status" value="1"/>
</dbReference>
<reference evidence="3 4" key="1">
    <citation type="submission" date="2020-03" db="EMBL/GenBank/DDBJ databases">
        <title>Genome mining and metabolic profiling illuminate the polycyclic tetramate macrolactams from Streptomyces koyangensis SCSIO 5802.</title>
        <authorList>
            <person name="Ding W."/>
        </authorList>
    </citation>
    <scope>NUCLEOTIDE SEQUENCE [LARGE SCALE GENOMIC DNA]</scope>
    <source>
        <strain evidence="3 4">SCSIO 5802</strain>
    </source>
</reference>
<sequence length="189" mass="19178">MNATLTTGAARERLHTLVVIDVRTPGEYAGGHLPGAHNIPLDDLPRALPDLRAAADRGDLLVVCASGARSQKAGATLASQGIPAASLEGGTAAWASAGGELHHPATTAAPTWAMDRQVRLTAGSVVLLGLLLGVLIHPAFQLIAAGIAAGLVYSALSNSCAMASLLGKLPYNRPARGNLDTTLAALRDG</sequence>
<keyword evidence="4" id="KW-1185">Reference proteome</keyword>
<dbReference type="PROSITE" id="PS00380">
    <property type="entry name" value="RHODANESE_1"/>
    <property type="match status" value="1"/>
</dbReference>
<evidence type="ECO:0000259" key="2">
    <source>
        <dbReference type="PROSITE" id="PS50206"/>
    </source>
</evidence>
<name>A0ABX7ELR3_9ACTN</name>
<dbReference type="InterPro" id="IPR001307">
    <property type="entry name" value="Thiosulphate_STrfase_CS"/>
</dbReference>
<dbReference type="Pfam" id="PF00581">
    <property type="entry name" value="Rhodanese"/>
    <property type="match status" value="1"/>
</dbReference>
<evidence type="ECO:0000256" key="1">
    <source>
        <dbReference type="SAM" id="Phobius"/>
    </source>
</evidence>
<dbReference type="RefSeq" id="WP_203216128.1">
    <property type="nucleotide sequence ID" value="NZ_CP049945.1"/>
</dbReference>
<feature type="transmembrane region" description="Helical" evidence="1">
    <location>
        <begin position="142"/>
        <end position="166"/>
    </location>
</feature>
<dbReference type="InterPro" id="IPR052367">
    <property type="entry name" value="Thiosulfate_ST/Rhodanese-like"/>
</dbReference>
<keyword evidence="1" id="KW-0472">Membrane</keyword>
<feature type="domain" description="Rhodanese" evidence="2">
    <location>
        <begin position="13"/>
        <end position="103"/>
    </location>
</feature>
<organism evidence="3 4">
    <name type="scientific">Streptomyces koyangensis</name>
    <dbReference type="NCBI Taxonomy" id="188770"/>
    <lineage>
        <taxon>Bacteria</taxon>
        <taxon>Bacillati</taxon>
        <taxon>Actinomycetota</taxon>
        <taxon>Actinomycetes</taxon>
        <taxon>Kitasatosporales</taxon>
        <taxon>Streptomycetaceae</taxon>
        <taxon>Streptomyces</taxon>
        <taxon>Streptomyces aurantiacus group</taxon>
    </lineage>
</organism>
<dbReference type="Gene3D" id="3.40.250.10">
    <property type="entry name" value="Rhodanese-like domain"/>
    <property type="match status" value="1"/>
</dbReference>
<dbReference type="Gene3D" id="6.10.140.1340">
    <property type="match status" value="1"/>
</dbReference>
<dbReference type="Proteomes" id="UP000596311">
    <property type="component" value="Chromosome"/>
</dbReference>
<dbReference type="PROSITE" id="PS50206">
    <property type="entry name" value="RHODANESE_3"/>
    <property type="match status" value="1"/>
</dbReference>